<name>A0ABT8W772_9FLAO</name>
<dbReference type="InterPro" id="IPR006533">
    <property type="entry name" value="T6SS_Vgr_RhsGE"/>
</dbReference>
<evidence type="ECO:0000259" key="1">
    <source>
        <dbReference type="Pfam" id="PF04717"/>
    </source>
</evidence>
<evidence type="ECO:0000313" key="2">
    <source>
        <dbReference type="EMBL" id="MDO5968963.1"/>
    </source>
</evidence>
<comment type="caution">
    <text evidence="2">The sequence shown here is derived from an EMBL/GenBank/DDBJ whole genome shotgun (WGS) entry which is preliminary data.</text>
</comment>
<dbReference type="InterPro" id="IPR006531">
    <property type="entry name" value="Gp5/Vgr_OB"/>
</dbReference>
<keyword evidence="3" id="KW-1185">Reference proteome</keyword>
<dbReference type="SUPFAM" id="SSF69255">
    <property type="entry name" value="gp5 N-terminal domain-like"/>
    <property type="match status" value="1"/>
</dbReference>
<dbReference type="Gene3D" id="2.40.50.230">
    <property type="entry name" value="Gp5 N-terminal domain"/>
    <property type="match status" value="1"/>
</dbReference>
<dbReference type="InterPro" id="IPR037026">
    <property type="entry name" value="Vgr_OB-fold_dom_sf"/>
</dbReference>
<dbReference type="SUPFAM" id="SSF69279">
    <property type="entry name" value="Phage tail proteins"/>
    <property type="match status" value="1"/>
</dbReference>
<dbReference type="Pfam" id="PF04717">
    <property type="entry name" value="Phage_base_V"/>
    <property type="match status" value="1"/>
</dbReference>
<dbReference type="Proteomes" id="UP001176883">
    <property type="component" value="Unassembled WGS sequence"/>
</dbReference>
<gene>
    <name evidence="2" type="primary">vgrG</name>
    <name evidence="2" type="ORF">Q4Q35_04010</name>
</gene>
<protein>
    <submittedName>
        <fullName evidence="2">Type VI secretion system tip protein VgrG</fullName>
    </submittedName>
</protein>
<sequence>MAESPIIKGNNIISFTITSNGSEVPDTYGVMSISISQEVNVIASAQISIRDGNPSDQLFKITDSDTFEPGSEIEISLGYNNKDTKIFSGVVIKQSIKIDDSGTSLQVACKDTILKATKSKSKVVLTKAIDSKAIEQIADNLGIKKEVTPSSVIQDKIVQYTATDWDFIVNKAELNGMVVITDMGKLVVSPPPIDTTPEIGLKLGRDILEMDTEIEATNQYESITGSYWDPDSQELVSVEADDVSENEQGDLSGSELEGVLSADQTLDTSVPISQEATQAWVDAAKLKNELSRYRGNITFQGSALIKPNSLILLEGLGDRFNGNAYVSSVSHSMSDGQWRTEIGIGLSPDWFSEKTSSSMGPTASGSLKGVKGLQTAIVKSIYETPSSDNEDQEKEFKVELEIPAINNESETVWARLSTFYASSGVGAFFYPEEGDEVIIGFMDGDPRFPIIIGSVYSSKNAPPVTIGDDNNYIKTLMTKSQLEIQFDDENIVMTMMTPNKNIITISDKDEGITIVDENSNSIQMNDKGITIQSDSSLTIKATNDLTIQGNSVTIKADKTVSISGNSGCTMSSSGGNTSISGTMVNLN</sequence>
<proteinExistence type="predicted"/>
<feature type="domain" description="Gp5/Type VI secretion system Vgr protein OB-fold" evidence="1">
    <location>
        <begin position="388"/>
        <end position="456"/>
    </location>
</feature>
<dbReference type="RefSeq" id="WP_303276648.1">
    <property type="nucleotide sequence ID" value="NZ_JAUOEK010000056.1"/>
</dbReference>
<dbReference type="NCBIfam" id="TIGR01646">
    <property type="entry name" value="vgr_GE"/>
    <property type="match status" value="1"/>
</dbReference>
<accession>A0ABT8W772</accession>
<evidence type="ECO:0000313" key="3">
    <source>
        <dbReference type="Proteomes" id="UP001176883"/>
    </source>
</evidence>
<dbReference type="SUPFAM" id="SSF69349">
    <property type="entry name" value="Phage fibre proteins"/>
    <property type="match status" value="1"/>
</dbReference>
<reference evidence="2" key="1">
    <citation type="submission" date="2023-07" db="EMBL/GenBank/DDBJ databases">
        <title>Two novel species in the genus Flavivirga.</title>
        <authorList>
            <person name="Kwon K."/>
        </authorList>
    </citation>
    <scope>NUCLEOTIDE SEQUENCE</scope>
    <source>
        <strain evidence="2">KCTC 52353</strain>
    </source>
</reference>
<organism evidence="2 3">
    <name type="scientific">Flavivirga aquimarina</name>
    <dbReference type="NCBI Taxonomy" id="2027862"/>
    <lineage>
        <taxon>Bacteria</taxon>
        <taxon>Pseudomonadati</taxon>
        <taxon>Bacteroidota</taxon>
        <taxon>Flavobacteriia</taxon>
        <taxon>Flavobacteriales</taxon>
        <taxon>Flavobacteriaceae</taxon>
        <taxon>Flavivirga</taxon>
    </lineage>
</organism>
<dbReference type="EMBL" id="JAUOEK010000056">
    <property type="protein sequence ID" value="MDO5968963.1"/>
    <property type="molecule type" value="Genomic_DNA"/>
</dbReference>